<name>A0AAW7YY35_9STAP</name>
<feature type="non-terminal residue" evidence="1">
    <location>
        <position position="1"/>
    </location>
</feature>
<dbReference type="AlphaFoldDB" id="A0AAW7YY35"/>
<feature type="non-terminal residue" evidence="1">
    <location>
        <position position="92"/>
    </location>
</feature>
<dbReference type="EMBL" id="JAUOQO010000298">
    <property type="protein sequence ID" value="MDO6575168.1"/>
    <property type="molecule type" value="Genomic_DNA"/>
</dbReference>
<keyword evidence="2" id="KW-1185">Reference proteome</keyword>
<sequence>IKKSIDEQAYVQRITPRKKRSNWSKRNTEHAERLIAENRMMEAGLVHIREAKADGRWESAYVVSEMQVPTDFLEALEDKPQAKAFFDTLTKS</sequence>
<evidence type="ECO:0000313" key="1">
    <source>
        <dbReference type="EMBL" id="MDO6575168.1"/>
    </source>
</evidence>
<dbReference type="Pfam" id="PF13376">
    <property type="entry name" value="OmdA"/>
    <property type="match status" value="1"/>
</dbReference>
<dbReference type="RefSeq" id="WP_303522121.1">
    <property type="nucleotide sequence ID" value="NZ_JAUOQO010000298.1"/>
</dbReference>
<comment type="caution">
    <text evidence="1">The sequence shown here is derived from an EMBL/GenBank/DDBJ whole genome shotgun (WGS) entry which is preliminary data.</text>
</comment>
<dbReference type="Proteomes" id="UP001170310">
    <property type="component" value="Unassembled WGS sequence"/>
</dbReference>
<protein>
    <submittedName>
        <fullName evidence="1">YdeI/OmpD-associated family protein</fullName>
    </submittedName>
</protein>
<proteinExistence type="predicted"/>
<evidence type="ECO:0000313" key="2">
    <source>
        <dbReference type="Proteomes" id="UP001170310"/>
    </source>
</evidence>
<organism evidence="1 2">
    <name type="scientific">Staphylococcus pasteuri_A</name>
    <dbReference type="NCBI Taxonomy" id="3062664"/>
    <lineage>
        <taxon>Bacteria</taxon>
        <taxon>Bacillati</taxon>
        <taxon>Bacillota</taxon>
        <taxon>Bacilli</taxon>
        <taxon>Bacillales</taxon>
        <taxon>Staphylococcaceae</taxon>
        <taxon>Staphylococcus</taxon>
    </lineage>
</organism>
<reference evidence="1" key="1">
    <citation type="submission" date="2023-07" db="EMBL/GenBank/DDBJ databases">
        <title>Genome content predicts the carbon catabolic preferences of heterotrophic bacteria.</title>
        <authorList>
            <person name="Gralka M."/>
        </authorList>
    </citation>
    <scope>NUCLEOTIDE SEQUENCE</scope>
    <source>
        <strain evidence="1">E2R20</strain>
    </source>
</reference>
<accession>A0AAW7YY35</accession>
<gene>
    <name evidence="1" type="ORF">Q4528_13715</name>
</gene>